<evidence type="ECO:0000313" key="10">
    <source>
        <dbReference type="Proteomes" id="UP001202479"/>
    </source>
</evidence>
<dbReference type="InterPro" id="IPR024395">
    <property type="entry name" value="CLASP_N_dom"/>
</dbReference>
<evidence type="ECO:0000256" key="3">
    <source>
        <dbReference type="ARBA" id="ARBA00016012"/>
    </source>
</evidence>
<dbReference type="InterPro" id="IPR016024">
    <property type="entry name" value="ARM-type_fold"/>
</dbReference>
<evidence type="ECO:0000256" key="7">
    <source>
        <dbReference type="SAM" id="MobiDB-lite"/>
    </source>
</evidence>
<dbReference type="GO" id="GO:0051301">
    <property type="term" value="P:cell division"/>
    <property type="evidence" value="ECO:0007669"/>
    <property type="project" value="UniProtKB-KW"/>
</dbReference>
<feature type="compositionally biased region" description="Basic and acidic residues" evidence="7">
    <location>
        <begin position="559"/>
        <end position="569"/>
    </location>
</feature>
<keyword evidence="4" id="KW-0132">Cell division</keyword>
<evidence type="ECO:0000259" key="8">
    <source>
        <dbReference type="SMART" id="SM01349"/>
    </source>
</evidence>
<dbReference type="EMBL" id="JAHUZD010000027">
    <property type="protein sequence ID" value="KAI3405856.2"/>
    <property type="molecule type" value="Genomic_DNA"/>
</dbReference>
<organism evidence="9 10">
    <name type="scientific">Candida oxycetoniae</name>
    <dbReference type="NCBI Taxonomy" id="497107"/>
    <lineage>
        <taxon>Eukaryota</taxon>
        <taxon>Fungi</taxon>
        <taxon>Dikarya</taxon>
        <taxon>Ascomycota</taxon>
        <taxon>Saccharomycotina</taxon>
        <taxon>Pichiomycetes</taxon>
        <taxon>Debaryomycetaceae</taxon>
        <taxon>Candida/Lodderomyces clade</taxon>
        <taxon>Candida</taxon>
    </lineage>
</organism>
<evidence type="ECO:0000256" key="4">
    <source>
        <dbReference type="ARBA" id="ARBA00022618"/>
    </source>
</evidence>
<dbReference type="GO" id="GO:0008017">
    <property type="term" value="F:microtubule binding"/>
    <property type="evidence" value="ECO:0007669"/>
    <property type="project" value="TreeGrafter"/>
</dbReference>
<comment type="subcellular location">
    <subcellularLocation>
        <location evidence="1">Cytoplasm</location>
        <location evidence="1">Cytoskeleton</location>
        <location evidence="1">Spindle</location>
    </subcellularLocation>
</comment>
<feature type="domain" description="TOG" evidence="8">
    <location>
        <begin position="296"/>
        <end position="543"/>
    </location>
</feature>
<protein>
    <recommendedName>
        <fullName evidence="3">Protein STU1</fullName>
    </recommendedName>
</protein>
<evidence type="ECO:0000256" key="5">
    <source>
        <dbReference type="ARBA" id="ARBA00022701"/>
    </source>
</evidence>
<evidence type="ECO:0000313" key="9">
    <source>
        <dbReference type="EMBL" id="KAI3405856.2"/>
    </source>
</evidence>
<dbReference type="SMART" id="SM01349">
    <property type="entry name" value="TOG"/>
    <property type="match status" value="1"/>
</dbReference>
<dbReference type="InterPro" id="IPR034085">
    <property type="entry name" value="TOG"/>
</dbReference>
<dbReference type="GO" id="GO:0090307">
    <property type="term" value="P:mitotic spindle assembly"/>
    <property type="evidence" value="ECO:0007669"/>
    <property type="project" value="TreeGrafter"/>
</dbReference>
<dbReference type="GO" id="GO:0005815">
    <property type="term" value="C:microtubule organizing center"/>
    <property type="evidence" value="ECO:0007669"/>
    <property type="project" value="TreeGrafter"/>
</dbReference>
<feature type="compositionally biased region" description="Low complexity" evidence="7">
    <location>
        <begin position="620"/>
        <end position="656"/>
    </location>
</feature>
<dbReference type="SUPFAM" id="SSF48371">
    <property type="entry name" value="ARM repeat"/>
    <property type="match status" value="1"/>
</dbReference>
<reference evidence="9" key="1">
    <citation type="journal article" date="2022" name="DNA Res.">
        <title>Genome analysis of five recently described species of the CUG-Ser clade uncovers Candida theae as a new hybrid lineage with pathogenic potential in the Candida parapsilosis species complex.</title>
        <authorList>
            <person name="Mixao V."/>
            <person name="Del Olmo V."/>
            <person name="Hegedusova E."/>
            <person name="Saus E."/>
            <person name="Pryszcz L."/>
            <person name="Cillingova A."/>
            <person name="Nosek J."/>
            <person name="Gabaldon T."/>
        </authorList>
    </citation>
    <scope>NUCLEOTIDE SEQUENCE</scope>
    <source>
        <strain evidence="9">CBS 10844</strain>
    </source>
</reference>
<dbReference type="GO" id="GO:0005881">
    <property type="term" value="C:cytoplasmic microtubule"/>
    <property type="evidence" value="ECO:0007669"/>
    <property type="project" value="TreeGrafter"/>
</dbReference>
<keyword evidence="5" id="KW-0493">Microtubule</keyword>
<dbReference type="Proteomes" id="UP001202479">
    <property type="component" value="Unassembled WGS sequence"/>
</dbReference>
<dbReference type="RefSeq" id="XP_049181601.1">
    <property type="nucleotide sequence ID" value="XM_049322589.1"/>
</dbReference>
<dbReference type="Gene3D" id="1.25.10.10">
    <property type="entry name" value="Leucine-rich Repeat Variant"/>
    <property type="match status" value="2"/>
</dbReference>
<evidence type="ECO:0000256" key="6">
    <source>
        <dbReference type="ARBA" id="ARBA00022776"/>
    </source>
</evidence>
<evidence type="ECO:0000256" key="1">
    <source>
        <dbReference type="ARBA" id="ARBA00004186"/>
    </source>
</evidence>
<feature type="compositionally biased region" description="Basic and acidic residues" evidence="7">
    <location>
        <begin position="659"/>
        <end position="671"/>
    </location>
</feature>
<dbReference type="Pfam" id="PF12348">
    <property type="entry name" value="CLASP_N"/>
    <property type="match status" value="1"/>
</dbReference>
<gene>
    <name evidence="9" type="ORF">KGF56_001463</name>
</gene>
<feature type="region of interest" description="Disordered" evidence="7">
    <location>
        <begin position="542"/>
        <end position="671"/>
    </location>
</feature>
<feature type="compositionally biased region" description="Polar residues" evidence="7">
    <location>
        <begin position="545"/>
        <end position="554"/>
    </location>
</feature>
<comment type="similarity">
    <text evidence="2">Belongs to the CLASP family.</text>
</comment>
<comment type="caution">
    <text evidence="9">The sequence shown here is derived from an EMBL/GenBank/DDBJ whole genome shotgun (WGS) entry which is preliminary data.</text>
</comment>
<feature type="compositionally biased region" description="Polar residues" evidence="7">
    <location>
        <begin position="571"/>
        <end position="582"/>
    </location>
</feature>
<sequence length="1346" mass="152319">MMSVFTSDSFNNEDKLRHIQTLKTHIKKDMIDLTQVPLYLQVIMKGLEVPELGISNVSFNSLSYLIKRISVQDKSGNILKDQSFLILPVIINKFKGTSSTAAAKKALEDYWLSAPDDVENALMKISFTTTTTTTTTTANNLQIAIESIRWMNQVLKTVSLKFNVMSFIPHILQLVANNTSNDVLLQAVRELTSTVVSNSKDANLVKALQEEIETNKISSAVASRILPPQTSSSNLSSLSRQNTTNLAPNIQGQIERDNSLSSNKDDGVDGFSFEERLSVLLNKVNYELVKSVRAQEVQGSTDLYNIFDSFEPYFEGKETESNWKMREKKIIEARQILRGNAPHEYLSDLLNCLRSFVTGICKGASSLRTTLCTHGCQLIKECAIILSAEFEPVAELIFPTLMKLCLSTKNITSTNANMVTAALFANLPYNQRLVQKVMTAMEERNFQPRSYSAIWLQILLLRYGMDSTFFGHHVSTIIESTNKLLTKLLKDANPNVRQVSKDCYWCYSRIFPEESDKLLKKLDAMTIKALERSQKELGVLATTPKMLTTKPSRQSLKKQILEKNRELRYSRPSSRTGTTYEPTQRALPSNPLPKPQRSVSKVETKLEKNEFRNRPTPRASSWTPQSTYHSSSSTTTTTITANDNNNNNNNNNNNTSAREQLRSRTEISTRSPLHGDRVISLERNRTVLSEPIMDNSKLFVDQRDPIVDFLSSRNSGDIMEGVNLLKYAIIGNEDFTSSHVVKSRLKYISEKDVSLLKPLLTFNDLVFKKSSKLFTTDDFVRICALVFKGSDERILDLITSCIEVPIFFQASLQLLASTVDSPEIVGSHNLKLQISAYQMEIAKSVLEFLSILLTKIVVTDVQFGDLLSELFRSVLVFKSTEVYDILKQLFCQLYTIDSSRFISLLEDTEIDLREEIELIVGVDNAVAIDKPLNKSVFEFTQLNPREKETQFSKSINQKKPSSSLSSLSASASASASSSSSSSSSSAAAATLRNDPFVGAHPLKLAKSLAAEELPQSHGITTTVEQPDSLATDLAQVHITKNMSKSADLKSLKAIIEQVDPLNPLPNKRKINIYEDNKYQPTSRSEKTWDNYKFWRLTYGLGSLNLGLSNIDQFEKNCFDLSNLFGIENIEDSPVLKIIETLEPLATADFEFREYFLTKGKYKLTNGLLAYFQNIKKLNHDQIMSGLYLLRQIFKYDESIDMNQIWNIFYHTCYNIKLDSELYIAWNEIILNINHTETKSSFAKIALDYLEKEKNLSISISDMCLNFLAKILIEDSDLNEEKLYRLDNILGKLFTKSEVIYRRSATMCYSSLLRNDSLTSESKQILNKMKGRYSISQQRLIEFYSQR</sequence>
<name>A0AAI9SZ54_9ASCO</name>
<keyword evidence="6" id="KW-0131">Cell cycle</keyword>
<keyword evidence="6" id="KW-0498">Mitosis</keyword>
<dbReference type="PANTHER" id="PTHR21567:SF9">
    <property type="entry name" value="CLIP-ASSOCIATING PROTEIN"/>
    <property type="match status" value="1"/>
</dbReference>
<feature type="compositionally biased region" description="Basic and acidic residues" evidence="7">
    <location>
        <begin position="600"/>
        <end position="613"/>
    </location>
</feature>
<dbReference type="PANTHER" id="PTHR21567">
    <property type="entry name" value="CLASP"/>
    <property type="match status" value="1"/>
</dbReference>
<dbReference type="InterPro" id="IPR011989">
    <property type="entry name" value="ARM-like"/>
</dbReference>
<proteinExistence type="inferred from homology"/>
<dbReference type="GO" id="GO:1990023">
    <property type="term" value="C:mitotic spindle midzone"/>
    <property type="evidence" value="ECO:0007669"/>
    <property type="project" value="TreeGrafter"/>
</dbReference>
<accession>A0AAI9SZ54</accession>
<dbReference type="GO" id="GO:0005876">
    <property type="term" value="C:spindle microtubule"/>
    <property type="evidence" value="ECO:0007669"/>
    <property type="project" value="TreeGrafter"/>
</dbReference>
<dbReference type="GO" id="GO:0060172">
    <property type="term" value="P:astral microtubule depolymerization"/>
    <property type="evidence" value="ECO:0007669"/>
    <property type="project" value="TreeGrafter"/>
</dbReference>
<keyword evidence="10" id="KW-1185">Reference proteome</keyword>
<evidence type="ECO:0000256" key="2">
    <source>
        <dbReference type="ARBA" id="ARBA00009549"/>
    </source>
</evidence>
<dbReference type="GeneID" id="73379080"/>